<dbReference type="InterPro" id="IPR000620">
    <property type="entry name" value="EamA_dom"/>
</dbReference>
<feature type="transmembrane region" description="Helical" evidence="6">
    <location>
        <begin position="76"/>
        <end position="95"/>
    </location>
</feature>
<feature type="transmembrane region" description="Helical" evidence="6">
    <location>
        <begin position="185"/>
        <end position="204"/>
    </location>
</feature>
<feature type="transmembrane region" description="Helical" evidence="6">
    <location>
        <begin position="12"/>
        <end position="32"/>
    </location>
</feature>
<feature type="transmembrane region" description="Helical" evidence="6">
    <location>
        <begin position="279"/>
        <end position="297"/>
    </location>
</feature>
<feature type="transmembrane region" description="Helical" evidence="6">
    <location>
        <begin position="254"/>
        <end position="273"/>
    </location>
</feature>
<evidence type="ECO:0000256" key="1">
    <source>
        <dbReference type="ARBA" id="ARBA00004141"/>
    </source>
</evidence>
<feature type="transmembrane region" description="Helical" evidence="6">
    <location>
        <begin position="101"/>
        <end position="122"/>
    </location>
</feature>
<dbReference type="RefSeq" id="WP_246500332.1">
    <property type="nucleotide sequence ID" value="NZ_JAGINP010000001.1"/>
</dbReference>
<dbReference type="PANTHER" id="PTHR32322">
    <property type="entry name" value="INNER MEMBRANE TRANSPORTER"/>
    <property type="match status" value="1"/>
</dbReference>
<keyword evidence="3 6" id="KW-0812">Transmembrane</keyword>
<evidence type="ECO:0000256" key="6">
    <source>
        <dbReference type="SAM" id="Phobius"/>
    </source>
</evidence>
<dbReference type="EMBL" id="JAGINP010000001">
    <property type="protein sequence ID" value="MBP2290430.1"/>
    <property type="molecule type" value="Genomic_DNA"/>
</dbReference>
<proteinExistence type="inferred from homology"/>
<comment type="caution">
    <text evidence="8">The sequence shown here is derived from an EMBL/GenBank/DDBJ whole genome shotgun (WGS) entry which is preliminary data.</text>
</comment>
<evidence type="ECO:0000313" key="9">
    <source>
        <dbReference type="Proteomes" id="UP000781958"/>
    </source>
</evidence>
<dbReference type="InterPro" id="IPR050638">
    <property type="entry name" value="AA-Vitamin_Transporters"/>
</dbReference>
<evidence type="ECO:0000256" key="4">
    <source>
        <dbReference type="ARBA" id="ARBA00022989"/>
    </source>
</evidence>
<dbReference type="Proteomes" id="UP000781958">
    <property type="component" value="Unassembled WGS sequence"/>
</dbReference>
<comment type="similarity">
    <text evidence="2">Belongs to the EamA transporter family.</text>
</comment>
<evidence type="ECO:0000256" key="2">
    <source>
        <dbReference type="ARBA" id="ARBA00007362"/>
    </source>
</evidence>
<dbReference type="SUPFAM" id="SSF103481">
    <property type="entry name" value="Multidrug resistance efflux transporter EmrE"/>
    <property type="match status" value="2"/>
</dbReference>
<feature type="transmembrane region" description="Helical" evidence="6">
    <location>
        <begin position="44"/>
        <end position="64"/>
    </location>
</feature>
<keyword evidence="9" id="KW-1185">Reference proteome</keyword>
<organism evidence="8 9">
    <name type="scientific">Azospirillum rugosum</name>
    <dbReference type="NCBI Taxonomy" id="416170"/>
    <lineage>
        <taxon>Bacteria</taxon>
        <taxon>Pseudomonadati</taxon>
        <taxon>Pseudomonadota</taxon>
        <taxon>Alphaproteobacteria</taxon>
        <taxon>Rhodospirillales</taxon>
        <taxon>Azospirillaceae</taxon>
        <taxon>Azospirillum</taxon>
    </lineage>
</organism>
<evidence type="ECO:0000259" key="7">
    <source>
        <dbReference type="Pfam" id="PF00892"/>
    </source>
</evidence>
<gene>
    <name evidence="8" type="ORF">J2851_000167</name>
</gene>
<feature type="transmembrane region" description="Helical" evidence="6">
    <location>
        <begin position="160"/>
        <end position="178"/>
    </location>
</feature>
<sequence length="314" mass="33074">MPKASPNTAFAAYSFYLLSSAFFASNIVFGRAAAHVVPPAGLAFWRWVIAFLIILPFAARGLLLHRHALAASWKRLLVMGVLGQVICGAGLYVALEFTSATNAGLIYATSPVMILLITALWLGEAVTLRQTGGILLAMAGVLVILTRGDPAVLLHLSFNIGDLMMVGVSTAWAVYTVLARQSKSSLPVVTGFAANAFAGVVALAPFCLWETVALHPAPMTLDTVARIAGLALFASVLAFITYQKTILLMGPSRGGTSLYVMPLWTALAAWALLGEELHLFHLAGVALVLPGLLLATLPPRSGRVLAPITRSSAA</sequence>
<keyword evidence="5 6" id="KW-0472">Membrane</keyword>
<dbReference type="PANTHER" id="PTHR32322:SF2">
    <property type="entry name" value="EAMA DOMAIN-CONTAINING PROTEIN"/>
    <property type="match status" value="1"/>
</dbReference>
<feature type="transmembrane region" description="Helical" evidence="6">
    <location>
        <begin position="224"/>
        <end position="242"/>
    </location>
</feature>
<keyword evidence="4 6" id="KW-1133">Transmembrane helix</keyword>
<dbReference type="Pfam" id="PF00892">
    <property type="entry name" value="EamA"/>
    <property type="match status" value="2"/>
</dbReference>
<protein>
    <submittedName>
        <fullName evidence="8">Drug/metabolite transporter (DMT)-like permease</fullName>
    </submittedName>
</protein>
<dbReference type="InterPro" id="IPR037185">
    <property type="entry name" value="EmrE-like"/>
</dbReference>
<feature type="transmembrane region" description="Helical" evidence="6">
    <location>
        <begin position="134"/>
        <end position="154"/>
    </location>
</feature>
<feature type="domain" description="EamA" evidence="7">
    <location>
        <begin position="160"/>
        <end position="296"/>
    </location>
</feature>
<evidence type="ECO:0000256" key="5">
    <source>
        <dbReference type="ARBA" id="ARBA00023136"/>
    </source>
</evidence>
<evidence type="ECO:0000256" key="3">
    <source>
        <dbReference type="ARBA" id="ARBA00022692"/>
    </source>
</evidence>
<name>A0ABS4SCY1_9PROT</name>
<accession>A0ABS4SCY1</accession>
<comment type="subcellular location">
    <subcellularLocation>
        <location evidence="1">Membrane</location>
        <topology evidence="1">Multi-pass membrane protein</topology>
    </subcellularLocation>
</comment>
<reference evidence="8 9" key="1">
    <citation type="submission" date="2021-03" db="EMBL/GenBank/DDBJ databases">
        <title>Genomic Encyclopedia of Type Strains, Phase III (KMG-III): the genomes of soil and plant-associated and newly described type strains.</title>
        <authorList>
            <person name="Whitman W."/>
        </authorList>
    </citation>
    <scope>NUCLEOTIDE SEQUENCE [LARGE SCALE GENOMIC DNA]</scope>
    <source>
        <strain evidence="8 9">IMMIB AFH-6</strain>
    </source>
</reference>
<feature type="domain" description="EamA" evidence="7">
    <location>
        <begin position="13"/>
        <end position="145"/>
    </location>
</feature>
<evidence type="ECO:0000313" key="8">
    <source>
        <dbReference type="EMBL" id="MBP2290430.1"/>
    </source>
</evidence>